<proteinExistence type="predicted"/>
<feature type="signal peptide" evidence="2">
    <location>
        <begin position="1"/>
        <end position="24"/>
    </location>
</feature>
<protein>
    <recommendedName>
        <fullName evidence="5">Lipoprotein</fullName>
    </recommendedName>
</protein>
<accession>A0A0U4P5Y0</accession>
<keyword evidence="2" id="KW-0732">Signal</keyword>
<gene>
    <name evidence="3" type="ORF">APT59_19875</name>
</gene>
<dbReference type="InterPro" id="IPR039366">
    <property type="entry name" value="Pilotin"/>
</dbReference>
<reference evidence="3 4" key="1">
    <citation type="submission" date="2016-01" db="EMBL/GenBank/DDBJ databases">
        <title>Annotation of Pseudomonas oryzihabitans USDA-ARS-USMARC-56511.</title>
        <authorList>
            <person name="Harhay G.P."/>
            <person name="Harhay D.M."/>
            <person name="Smith T.P.L."/>
            <person name="Bono J.L."/>
            <person name="Heaton M.P."/>
            <person name="Clawson M.L."/>
            <person name="Chitko-Mckown C.G."/>
            <person name="Capik S.F."/>
            <person name="DeDonder K.D."/>
            <person name="Apley M.D."/>
            <person name="Lubbers B.V."/>
            <person name="White B.J."/>
            <person name="Larson R.L."/>
        </authorList>
    </citation>
    <scope>NUCLEOTIDE SEQUENCE [LARGE SCALE GENOMIC DNA]</scope>
    <source>
        <strain evidence="3 4">USDA-ARS-USMARC-56511</strain>
    </source>
</reference>
<name>A0A0U4P5Y0_9PSED</name>
<evidence type="ECO:0000256" key="2">
    <source>
        <dbReference type="SAM" id="SignalP"/>
    </source>
</evidence>
<dbReference type="PROSITE" id="PS51257">
    <property type="entry name" value="PROKAR_LIPOPROTEIN"/>
    <property type="match status" value="1"/>
</dbReference>
<feature type="chain" id="PRO_5006851738" description="Lipoprotein" evidence="2">
    <location>
        <begin position="25"/>
        <end position="154"/>
    </location>
</feature>
<dbReference type="Proteomes" id="UP000064137">
    <property type="component" value="Chromosome"/>
</dbReference>
<evidence type="ECO:0000313" key="4">
    <source>
        <dbReference type="Proteomes" id="UP000064137"/>
    </source>
</evidence>
<feature type="region of interest" description="Disordered" evidence="1">
    <location>
        <begin position="20"/>
        <end position="43"/>
    </location>
</feature>
<dbReference type="RefSeq" id="WP_059316442.1">
    <property type="nucleotide sequence ID" value="NZ_CP013987.1"/>
</dbReference>
<dbReference type="OrthoDB" id="6912619at2"/>
<dbReference type="AlphaFoldDB" id="A0A0U4P5Y0"/>
<evidence type="ECO:0000256" key="1">
    <source>
        <dbReference type="SAM" id="MobiDB-lite"/>
    </source>
</evidence>
<organism evidence="3 4">
    <name type="scientific">Pseudomonas oryzihabitans</name>
    <dbReference type="NCBI Taxonomy" id="47885"/>
    <lineage>
        <taxon>Bacteria</taxon>
        <taxon>Pseudomonadati</taxon>
        <taxon>Pseudomonadota</taxon>
        <taxon>Gammaproteobacteria</taxon>
        <taxon>Pseudomonadales</taxon>
        <taxon>Pseudomonadaceae</taxon>
        <taxon>Pseudomonas</taxon>
    </lineage>
</organism>
<sequence length="154" mass="15969">MTPRVLLPLLLTGLLVACSSPPETTPPQPTTPADEPVPVAGAPTPANLREISGVLRNAQGLVPAGAQVEIALLAVNAKGLPQRLLASETVTGKGAPLAFRLPFNPDIFPTRPDLKVEFHARLIQAGQLASYLPPVGVGGPTTQNLGELVLNQTP</sequence>
<dbReference type="KEGG" id="por:APT59_19875"/>
<evidence type="ECO:0008006" key="5">
    <source>
        <dbReference type="Google" id="ProtNLM"/>
    </source>
</evidence>
<dbReference type="EMBL" id="CP013987">
    <property type="protein sequence ID" value="ALZ86353.1"/>
    <property type="molecule type" value="Genomic_DNA"/>
</dbReference>
<dbReference type="Pfam" id="PF09619">
    <property type="entry name" value="YscW"/>
    <property type="match status" value="1"/>
</dbReference>
<evidence type="ECO:0000313" key="3">
    <source>
        <dbReference type="EMBL" id="ALZ86353.1"/>
    </source>
</evidence>